<feature type="transmembrane region" description="Helical" evidence="6">
    <location>
        <begin position="105"/>
        <end position="131"/>
    </location>
</feature>
<dbReference type="Proteomes" id="UP001061862">
    <property type="component" value="Chromosome"/>
</dbReference>
<accession>A0ABY6CAH2</accession>
<evidence type="ECO:0000313" key="8">
    <source>
        <dbReference type="Proteomes" id="UP001061862"/>
    </source>
</evidence>
<dbReference type="Gene3D" id="1.20.1250.20">
    <property type="entry name" value="MFS general substrate transporter like domains"/>
    <property type="match status" value="1"/>
</dbReference>
<evidence type="ECO:0000256" key="5">
    <source>
        <dbReference type="ARBA" id="ARBA00023136"/>
    </source>
</evidence>
<feature type="transmembrane region" description="Helical" evidence="6">
    <location>
        <begin position="77"/>
        <end position="99"/>
    </location>
</feature>
<feature type="transmembrane region" description="Helical" evidence="6">
    <location>
        <begin position="362"/>
        <end position="382"/>
    </location>
</feature>
<evidence type="ECO:0000256" key="1">
    <source>
        <dbReference type="ARBA" id="ARBA00004651"/>
    </source>
</evidence>
<feature type="transmembrane region" description="Helical" evidence="6">
    <location>
        <begin position="261"/>
        <end position="284"/>
    </location>
</feature>
<dbReference type="Pfam" id="PF07690">
    <property type="entry name" value="MFS_1"/>
    <property type="match status" value="1"/>
</dbReference>
<dbReference type="RefSeq" id="WP_262167570.1">
    <property type="nucleotide sequence ID" value="NZ_CP104965.1"/>
</dbReference>
<feature type="transmembrane region" description="Helical" evidence="6">
    <location>
        <begin position="38"/>
        <end position="65"/>
    </location>
</feature>
<reference evidence="7 8" key="1">
    <citation type="submission" date="2022-09" db="EMBL/GenBank/DDBJ databases">
        <title>Interaction between co-microsymbionts with complementary sets of symbiotic genes in legume-rhizobium systems.</title>
        <authorList>
            <person name="Safronova V."/>
            <person name="Sazanova A."/>
            <person name="Afonin A."/>
            <person name="Chirak E."/>
        </authorList>
    </citation>
    <scope>NUCLEOTIDE SEQUENCE [LARGE SCALE GENOMIC DNA]</scope>
    <source>
        <strain evidence="7 8">A18/4-1</strain>
    </source>
</reference>
<sequence>MAHPFLNLLSDRKIGALWTGLAFSGIGNELNRIAMVWLAIQIAGANASWVATAQFAIALIVSLGASAFADRIAPRSLMIATDLLAALVVLVPLVFASTIGLSLEVLIGTSMALAALGALFQPALLSSVPLIAQTRERIQSVNALLDATARLSRLLGPFLAGPLSAFVPMLHFLTINAASFLVSACGIALVGKSIGTPARTKDTASIGERLARGFMVAQKEPEVRIVLAANTIVLAAWFIAVGLGLPFLAASTEVASLPLTGIGALAALAGAYGAGDFTANLLVAGARPKRVGRFMFTGYLILGTGLALIPILLWILPPFLALPAMLLACFAAGLGGPMFFIPMMTLFQTGLNRPDLSSLIRFRAALSAAAMMLGSAVSPFLFGGLGAAPTILASGTLIALVGAWGSSFRPDLGATQVKVA</sequence>
<keyword evidence="3 6" id="KW-0812">Transmembrane</keyword>
<dbReference type="InterPro" id="IPR011701">
    <property type="entry name" value="MFS"/>
</dbReference>
<gene>
    <name evidence="7" type="ORF">N8A98_18695</name>
</gene>
<organism evidence="7 8">
    <name type="scientific">Devosia neptuniae</name>
    <dbReference type="NCBI Taxonomy" id="191302"/>
    <lineage>
        <taxon>Bacteria</taxon>
        <taxon>Pseudomonadati</taxon>
        <taxon>Pseudomonadota</taxon>
        <taxon>Alphaproteobacteria</taxon>
        <taxon>Hyphomicrobiales</taxon>
        <taxon>Devosiaceae</taxon>
        <taxon>Devosia</taxon>
    </lineage>
</organism>
<proteinExistence type="predicted"/>
<feature type="transmembrane region" description="Helical" evidence="6">
    <location>
        <begin position="225"/>
        <end position="249"/>
    </location>
</feature>
<evidence type="ECO:0000256" key="3">
    <source>
        <dbReference type="ARBA" id="ARBA00022692"/>
    </source>
</evidence>
<dbReference type="InterPro" id="IPR036259">
    <property type="entry name" value="MFS_trans_sf"/>
</dbReference>
<evidence type="ECO:0000256" key="6">
    <source>
        <dbReference type="SAM" id="Phobius"/>
    </source>
</evidence>
<keyword evidence="8" id="KW-1185">Reference proteome</keyword>
<evidence type="ECO:0000313" key="7">
    <source>
        <dbReference type="EMBL" id="UXN69244.1"/>
    </source>
</evidence>
<feature type="transmembrane region" description="Helical" evidence="6">
    <location>
        <begin position="322"/>
        <end position="341"/>
    </location>
</feature>
<evidence type="ECO:0008006" key="9">
    <source>
        <dbReference type="Google" id="ProtNLM"/>
    </source>
</evidence>
<dbReference type="EMBL" id="CP104965">
    <property type="protein sequence ID" value="UXN69244.1"/>
    <property type="molecule type" value="Genomic_DNA"/>
</dbReference>
<feature type="transmembrane region" description="Helical" evidence="6">
    <location>
        <begin position="296"/>
        <end position="316"/>
    </location>
</feature>
<comment type="subcellular location">
    <subcellularLocation>
        <location evidence="1">Cell membrane</location>
        <topology evidence="1">Multi-pass membrane protein</topology>
    </subcellularLocation>
</comment>
<dbReference type="PANTHER" id="PTHR23513">
    <property type="entry name" value="INTEGRAL MEMBRANE EFFLUX PROTEIN-RELATED"/>
    <property type="match status" value="1"/>
</dbReference>
<dbReference type="SUPFAM" id="SSF103473">
    <property type="entry name" value="MFS general substrate transporter"/>
    <property type="match status" value="1"/>
</dbReference>
<name>A0ABY6CAH2_9HYPH</name>
<dbReference type="PANTHER" id="PTHR23513:SF11">
    <property type="entry name" value="STAPHYLOFERRIN A TRANSPORTER"/>
    <property type="match status" value="1"/>
</dbReference>
<protein>
    <recommendedName>
        <fullName evidence="9">MFS transporter</fullName>
    </recommendedName>
</protein>
<evidence type="ECO:0000256" key="4">
    <source>
        <dbReference type="ARBA" id="ARBA00022989"/>
    </source>
</evidence>
<evidence type="ECO:0000256" key="2">
    <source>
        <dbReference type="ARBA" id="ARBA00022475"/>
    </source>
</evidence>
<feature type="transmembrane region" description="Helical" evidence="6">
    <location>
        <begin position="169"/>
        <end position="191"/>
    </location>
</feature>
<keyword evidence="5 6" id="KW-0472">Membrane</keyword>
<keyword evidence="2" id="KW-1003">Cell membrane</keyword>
<keyword evidence="4 6" id="KW-1133">Transmembrane helix</keyword>
<feature type="transmembrane region" description="Helical" evidence="6">
    <location>
        <begin position="388"/>
        <end position="408"/>
    </location>
</feature>